<evidence type="ECO:0000313" key="3">
    <source>
        <dbReference type="Proteomes" id="UP000644756"/>
    </source>
</evidence>
<organism evidence="2 3">
    <name type="scientific">Paenibacillus abyssi</name>
    <dbReference type="NCBI Taxonomy" id="1340531"/>
    <lineage>
        <taxon>Bacteria</taxon>
        <taxon>Bacillati</taxon>
        <taxon>Bacillota</taxon>
        <taxon>Bacilli</taxon>
        <taxon>Bacillales</taxon>
        <taxon>Paenibacillaceae</taxon>
        <taxon>Paenibacillus</taxon>
    </lineage>
</organism>
<reference evidence="2" key="2">
    <citation type="submission" date="2020-09" db="EMBL/GenBank/DDBJ databases">
        <authorList>
            <person name="Sun Q."/>
            <person name="Zhou Y."/>
        </authorList>
    </citation>
    <scope>NUCLEOTIDE SEQUENCE</scope>
    <source>
        <strain evidence="2">CGMCC 1.12987</strain>
    </source>
</reference>
<sequence>MSHVIDPKAGTHFTGKIFVKPHACDRAAEHFGIERSQAPMYVMDLLRKAALVDSDVLAEDGNRGRLYAYKRTAIVVAPQEDTVITIYPRDIAPEDLRETMAKVLKRALKAAQRTEARELKRLAIKKAELAVKRAEADLQRLTATRTVLIRKIDEEIAGINAEIARVDADIFAVKREKTTIAKGICAFI</sequence>
<feature type="coiled-coil region" evidence="1">
    <location>
        <begin position="117"/>
        <end position="151"/>
    </location>
</feature>
<dbReference type="RefSeq" id="WP_188528107.1">
    <property type="nucleotide sequence ID" value="NZ_BMGR01000001.1"/>
</dbReference>
<dbReference type="Proteomes" id="UP000644756">
    <property type="component" value="Unassembled WGS sequence"/>
</dbReference>
<keyword evidence="3" id="KW-1185">Reference proteome</keyword>
<evidence type="ECO:0000256" key="1">
    <source>
        <dbReference type="SAM" id="Coils"/>
    </source>
</evidence>
<name>A0A917CI14_9BACL</name>
<evidence type="ECO:0000313" key="2">
    <source>
        <dbReference type="EMBL" id="GGF88116.1"/>
    </source>
</evidence>
<dbReference type="AlphaFoldDB" id="A0A917CI14"/>
<comment type="caution">
    <text evidence="2">The sequence shown here is derived from an EMBL/GenBank/DDBJ whole genome shotgun (WGS) entry which is preliminary data.</text>
</comment>
<protein>
    <submittedName>
        <fullName evidence="2">Uncharacterized protein</fullName>
    </submittedName>
</protein>
<accession>A0A917CI14</accession>
<gene>
    <name evidence="2" type="ORF">GCM10010916_01760</name>
</gene>
<dbReference type="EMBL" id="BMGR01000001">
    <property type="protein sequence ID" value="GGF88116.1"/>
    <property type="molecule type" value="Genomic_DNA"/>
</dbReference>
<proteinExistence type="predicted"/>
<reference evidence="2" key="1">
    <citation type="journal article" date="2014" name="Int. J. Syst. Evol. Microbiol.">
        <title>Complete genome sequence of Corynebacterium casei LMG S-19264T (=DSM 44701T), isolated from a smear-ripened cheese.</title>
        <authorList>
            <consortium name="US DOE Joint Genome Institute (JGI-PGF)"/>
            <person name="Walter F."/>
            <person name="Albersmeier A."/>
            <person name="Kalinowski J."/>
            <person name="Ruckert C."/>
        </authorList>
    </citation>
    <scope>NUCLEOTIDE SEQUENCE</scope>
    <source>
        <strain evidence="2">CGMCC 1.12987</strain>
    </source>
</reference>
<keyword evidence="1" id="KW-0175">Coiled coil</keyword>